<feature type="region of interest" description="Disordered" evidence="1">
    <location>
        <begin position="671"/>
        <end position="694"/>
    </location>
</feature>
<evidence type="ECO:0000313" key="4">
    <source>
        <dbReference type="Proteomes" id="UP000480151"/>
    </source>
</evidence>
<name>A0A6M1PDD5_9BACL</name>
<evidence type="ECO:0000313" key="3">
    <source>
        <dbReference type="EMBL" id="NGM81186.1"/>
    </source>
</evidence>
<dbReference type="EMBL" id="JAAKGU010000001">
    <property type="protein sequence ID" value="NGM81186.1"/>
    <property type="molecule type" value="Genomic_DNA"/>
</dbReference>
<comment type="caution">
    <text evidence="3">The sequence shown here is derived from an EMBL/GenBank/DDBJ whole genome shotgun (WGS) entry which is preliminary data.</text>
</comment>
<gene>
    <name evidence="3" type="ORF">G5B47_02035</name>
</gene>
<accession>A0A6M1PDD5</accession>
<dbReference type="Gene3D" id="3.55.50.40">
    <property type="match status" value="1"/>
</dbReference>
<sequence length="694" mass="75091">MLTLQSYDKNFAPVGAIVSATDVTRTRRINADYTLSFAVPMSSADYREKLPLKGHVKDERGQYYVINSRQRSRDGRKLTAQISCTHVMFKLADYKFPYASYIDEAYGIQISQLTALIQSATGGRFSIAVDDTFDLVDVRDFGRGNCLEALNAIVTMYGAEVEPDNFTLHLRKRIGNVASDLQYRIGKNIVSSTFTDDGASLCTRLFCEMKDSRTWIGQPASILTAEERALLEAVPGAITDGILRVNYLISPYAPAWASDSVPFYDDTLTEQDVTDPLKLLEAGRKRLREREVPALEVSVSAADLHKLDETEPQPDLGDTVTLVDPDLEMAHLTARITELTEYPYALDQHAQVTVANVMRRDYAQIIADLEAGRRALENVFSGGRIRAEAFEEFARLAVIEINASKTEVKYDQRGIVLQSTADANDLVLLTSNGIIVSTDGGATARTAITASGVAAEQVIGQLGNFVTMEIGSGNNVTKINPNGISAGHADFNSAPFRVYMNGDVVARSITLTGTIENSEMTAGTITGTEIIGSTIRTATATRRIVLDPNGFRSFDGNGVCRISIETDDHFNAQVMNFYGPDGSLNGTLEGFNSTFNVAGNTSLTLGGPIVQLGGDVDHYTNAIVVQEDVAVFDFNYVNIANCPVIDDLTAQVAALWSALDGKASVSHTHSVTIPDHNHGNPDNATSGGGTFGVA</sequence>
<reference evidence="3 4" key="1">
    <citation type="submission" date="2020-02" db="EMBL/GenBank/DDBJ databases">
        <authorList>
            <person name="Gao J."/>
            <person name="Sun J."/>
        </authorList>
    </citation>
    <scope>NUCLEOTIDE SEQUENCE [LARGE SCALE GENOMIC DNA]</scope>
    <source>
        <strain evidence="3 4">7124</strain>
    </source>
</reference>
<dbReference type="AlphaFoldDB" id="A0A6M1PDD5"/>
<proteinExistence type="predicted"/>
<protein>
    <recommendedName>
        <fullName evidence="2">Tail spike domain-containing protein</fullName>
    </recommendedName>
</protein>
<dbReference type="Proteomes" id="UP000480151">
    <property type="component" value="Unassembled WGS sequence"/>
</dbReference>
<dbReference type="NCBIfam" id="TIGR01665">
    <property type="entry name" value="put_anti_recept"/>
    <property type="match status" value="1"/>
</dbReference>
<evidence type="ECO:0000256" key="1">
    <source>
        <dbReference type="SAM" id="MobiDB-lite"/>
    </source>
</evidence>
<dbReference type="Pfam" id="PF06605">
    <property type="entry name" value="Prophage_tail"/>
    <property type="match status" value="1"/>
</dbReference>
<dbReference type="InterPro" id="IPR010572">
    <property type="entry name" value="Tail_dom"/>
</dbReference>
<evidence type="ECO:0000259" key="2">
    <source>
        <dbReference type="Pfam" id="PF06605"/>
    </source>
</evidence>
<keyword evidence="4" id="KW-1185">Reference proteome</keyword>
<organism evidence="3 4">
    <name type="scientific">Paenibacillus apii</name>
    <dbReference type="NCBI Taxonomy" id="1850370"/>
    <lineage>
        <taxon>Bacteria</taxon>
        <taxon>Bacillati</taxon>
        <taxon>Bacillota</taxon>
        <taxon>Bacilli</taxon>
        <taxon>Bacillales</taxon>
        <taxon>Paenibacillaceae</taxon>
        <taxon>Paenibacillus</taxon>
    </lineage>
</organism>
<dbReference type="InterPro" id="IPR007119">
    <property type="entry name" value="Phage_tail_spike_N"/>
</dbReference>
<feature type="domain" description="Tail spike" evidence="2">
    <location>
        <begin position="114"/>
        <end position="359"/>
    </location>
</feature>